<gene>
    <name evidence="8" type="ORF">B1B_16403</name>
</gene>
<keyword evidence="2" id="KW-0808">Transferase</keyword>
<protein>
    <submittedName>
        <fullName evidence="8">Geranylgeranylglyceryl phosphate synthase-like protein</fullName>
    </submittedName>
</protein>
<keyword evidence="5" id="KW-0443">Lipid metabolism</keyword>
<evidence type="ECO:0000256" key="2">
    <source>
        <dbReference type="ARBA" id="ARBA00022679"/>
    </source>
</evidence>
<proteinExistence type="predicted"/>
<comment type="caution">
    <text evidence="8">The sequence shown here is derived from an EMBL/GenBank/DDBJ whole genome shotgun (WGS) entry which is preliminary data.</text>
</comment>
<dbReference type="SUPFAM" id="SSF51395">
    <property type="entry name" value="FMN-linked oxidoreductases"/>
    <property type="match status" value="1"/>
</dbReference>
<keyword evidence="4" id="KW-0460">Magnesium</keyword>
<organism evidence="8">
    <name type="scientific">mine drainage metagenome</name>
    <dbReference type="NCBI Taxonomy" id="410659"/>
    <lineage>
        <taxon>unclassified sequences</taxon>
        <taxon>metagenomes</taxon>
        <taxon>ecological metagenomes</taxon>
    </lineage>
</organism>
<evidence type="ECO:0000256" key="1">
    <source>
        <dbReference type="ARBA" id="ARBA00022516"/>
    </source>
</evidence>
<dbReference type="GO" id="GO:0016765">
    <property type="term" value="F:transferase activity, transferring alkyl or aryl (other than methyl) groups"/>
    <property type="evidence" value="ECO:0007669"/>
    <property type="project" value="InterPro"/>
</dbReference>
<dbReference type="EMBL" id="AUZY01010908">
    <property type="protein sequence ID" value="EQD36769.1"/>
    <property type="molecule type" value="Genomic_DNA"/>
</dbReference>
<keyword evidence="6" id="KW-0594">Phospholipid biosynthesis</keyword>
<evidence type="ECO:0000256" key="6">
    <source>
        <dbReference type="ARBA" id="ARBA00023209"/>
    </source>
</evidence>
<dbReference type="GO" id="GO:0008654">
    <property type="term" value="P:phospholipid biosynthetic process"/>
    <property type="evidence" value="ECO:0007669"/>
    <property type="project" value="UniProtKB-KW"/>
</dbReference>
<dbReference type="Pfam" id="PF01884">
    <property type="entry name" value="PcrB"/>
    <property type="match status" value="1"/>
</dbReference>
<dbReference type="InterPro" id="IPR008205">
    <property type="entry name" value="GGGP_HepGP_synthase"/>
</dbReference>
<keyword evidence="7" id="KW-1208">Phospholipid metabolism</keyword>
<evidence type="ECO:0000256" key="3">
    <source>
        <dbReference type="ARBA" id="ARBA00022723"/>
    </source>
</evidence>
<evidence type="ECO:0000256" key="7">
    <source>
        <dbReference type="ARBA" id="ARBA00023264"/>
    </source>
</evidence>
<keyword evidence="1" id="KW-0444">Lipid biosynthesis</keyword>
<reference evidence="8" key="1">
    <citation type="submission" date="2013-08" db="EMBL/GenBank/DDBJ databases">
        <authorList>
            <person name="Mendez C."/>
            <person name="Richter M."/>
            <person name="Ferrer M."/>
            <person name="Sanchez J."/>
        </authorList>
    </citation>
    <scope>NUCLEOTIDE SEQUENCE</scope>
</reference>
<dbReference type="InterPro" id="IPR038597">
    <property type="entry name" value="GGGP/HepGP_synthase_sf"/>
</dbReference>
<evidence type="ECO:0000256" key="4">
    <source>
        <dbReference type="ARBA" id="ARBA00022842"/>
    </source>
</evidence>
<feature type="non-terminal residue" evidence="8">
    <location>
        <position position="1"/>
    </location>
</feature>
<name>T1A798_9ZZZZ</name>
<dbReference type="Gene3D" id="3.20.20.390">
    <property type="entry name" value="FMN-linked oxidoreductases"/>
    <property type="match status" value="1"/>
</dbReference>
<keyword evidence="3" id="KW-0479">Metal-binding</keyword>
<accession>T1A798</accession>
<dbReference type="GO" id="GO:0046872">
    <property type="term" value="F:metal ion binding"/>
    <property type="evidence" value="ECO:0007669"/>
    <property type="project" value="UniProtKB-KW"/>
</dbReference>
<evidence type="ECO:0000313" key="8">
    <source>
        <dbReference type="EMBL" id="EQD36769.1"/>
    </source>
</evidence>
<reference evidence="8" key="2">
    <citation type="journal article" date="2014" name="ISME J.">
        <title>Microbial stratification in low pH oxic and suboxic macroscopic growths along an acid mine drainage.</title>
        <authorList>
            <person name="Mendez-Garcia C."/>
            <person name="Mesa V."/>
            <person name="Sprenger R.R."/>
            <person name="Richter M."/>
            <person name="Diez M.S."/>
            <person name="Solano J."/>
            <person name="Bargiela R."/>
            <person name="Golyshina O.V."/>
            <person name="Manteca A."/>
            <person name="Ramos J.L."/>
            <person name="Gallego J.R."/>
            <person name="Llorente I."/>
            <person name="Martins Dos Santos V.A."/>
            <person name="Jensen O.N."/>
            <person name="Pelaez A.I."/>
            <person name="Sanchez J."/>
            <person name="Ferrer M."/>
        </authorList>
    </citation>
    <scope>NUCLEOTIDE SEQUENCE</scope>
</reference>
<evidence type="ECO:0000256" key="5">
    <source>
        <dbReference type="ARBA" id="ARBA00023098"/>
    </source>
</evidence>
<dbReference type="AlphaFoldDB" id="T1A798"/>
<feature type="non-terminal residue" evidence="8">
    <location>
        <position position="139"/>
    </location>
</feature>
<sequence length="139" mass="14852">ALVLFKMNIEKIPMGYVIFKPGMTVGRVGKAVLVDRDDVTCASQYALTAEYFGMKLVYFEAGSGADKPVSVEVIRGAKARLRIPLIVGGGIRDPITAAEISEAGADIIVTGTVAEKASDVYSTLKPIIDVIHNAKQKLK</sequence>